<proteinExistence type="predicted"/>
<sequence>MPLYIKDPEVDELADEFVGLTKTSKVDAVKAALKREIASRRSSLPIRDRLAKYLRWPAQRDLMHPATTSVRPMKCGARTDAVPRRIRDCRDPRV</sequence>
<name>A0ABY8ITG3_9HYPH</name>
<keyword evidence="2" id="KW-1185">Reference proteome</keyword>
<organism evidence="1 2">
    <name type="scientific">Rhizobium rhododendri</name>
    <dbReference type="NCBI Taxonomy" id="2506430"/>
    <lineage>
        <taxon>Bacteria</taxon>
        <taxon>Pseudomonadati</taxon>
        <taxon>Pseudomonadota</taxon>
        <taxon>Alphaproteobacteria</taxon>
        <taxon>Hyphomicrobiales</taxon>
        <taxon>Rhizobiaceae</taxon>
        <taxon>Rhizobium/Agrobacterium group</taxon>
        <taxon>Rhizobium</taxon>
    </lineage>
</organism>
<dbReference type="EMBL" id="CP117269">
    <property type="protein sequence ID" value="WFS26423.1"/>
    <property type="molecule type" value="Genomic_DNA"/>
</dbReference>
<reference evidence="1" key="1">
    <citation type="journal article" date="2019" name="Phytopathology">
        <title>A Novel Group of Rhizobium tumorigenes-Like Agrobacteria Associated with Crown Gall Disease of Rhododendron and Blueberry.</title>
        <authorList>
            <person name="Kuzmanovic N."/>
            <person name="Behrens P."/>
            <person name="Idczak E."/>
            <person name="Wagner S."/>
            <person name="Gotz M."/>
            <person name="Sproer C."/>
            <person name="Bunk B."/>
            <person name="Overmann J."/>
            <person name="Smalla K."/>
        </authorList>
    </citation>
    <scope>NUCLEOTIDE SEQUENCE</scope>
    <source>
        <strain evidence="1">Rho-6.2</strain>
    </source>
</reference>
<gene>
    <name evidence="1" type="ORF">PR018_25525</name>
</gene>
<dbReference type="Proteomes" id="UP000318939">
    <property type="component" value="Plasmid pTi6.2"/>
</dbReference>
<protein>
    <submittedName>
        <fullName evidence="1">Type II toxin-antitoxin system VapB family antitoxin</fullName>
    </submittedName>
</protein>
<keyword evidence="1" id="KW-0614">Plasmid</keyword>
<accession>A0ABY8ITG3</accession>
<evidence type="ECO:0000313" key="2">
    <source>
        <dbReference type="Proteomes" id="UP000318939"/>
    </source>
</evidence>
<geneLocation type="plasmid" evidence="1 2">
    <name>pTi6.2</name>
</geneLocation>
<reference evidence="1" key="2">
    <citation type="journal article" date="2023" name="MicrobiologyOpen">
        <title>Genomics of the tumorigenes clade of the family Rhizobiaceae and description of Rhizobium rhododendri sp. nov.</title>
        <authorList>
            <person name="Kuzmanovic N."/>
            <person name="diCenzo G.C."/>
            <person name="Bunk B."/>
            <person name="Sproeer C."/>
            <person name="Fruehling A."/>
            <person name="Neumann-Schaal M."/>
            <person name="Overmann J."/>
            <person name="Smalla K."/>
        </authorList>
    </citation>
    <scope>NUCLEOTIDE SEQUENCE</scope>
    <source>
        <strain evidence="1">Rho-6.2</strain>
        <plasmid evidence="1">pTi6.2</plasmid>
    </source>
</reference>
<evidence type="ECO:0000313" key="1">
    <source>
        <dbReference type="EMBL" id="WFS26423.1"/>
    </source>
</evidence>
<dbReference type="InterPro" id="IPR011660">
    <property type="entry name" value="VapB-like"/>
</dbReference>
<dbReference type="Pfam" id="PF07704">
    <property type="entry name" value="PSK_trans_fac"/>
    <property type="match status" value="1"/>
</dbReference>